<evidence type="ECO:0000313" key="3">
    <source>
        <dbReference type="EMBL" id="MFC5512985.1"/>
    </source>
</evidence>
<keyword evidence="4" id="KW-1185">Reference proteome</keyword>
<evidence type="ECO:0000256" key="1">
    <source>
        <dbReference type="SAM" id="MobiDB-lite"/>
    </source>
</evidence>
<feature type="compositionally biased region" description="Basic and acidic residues" evidence="1">
    <location>
        <begin position="61"/>
        <end position="74"/>
    </location>
</feature>
<comment type="caution">
    <text evidence="3">The sequence shown here is derived from an EMBL/GenBank/DDBJ whole genome shotgun (WGS) entry which is preliminary data.</text>
</comment>
<dbReference type="EMBL" id="JBHSMS010000058">
    <property type="protein sequence ID" value="MFC5512985.1"/>
    <property type="molecule type" value="Genomic_DNA"/>
</dbReference>
<gene>
    <name evidence="3" type="ORF">ACFPOU_17935</name>
</gene>
<evidence type="ECO:0000256" key="2">
    <source>
        <dbReference type="SAM" id="SignalP"/>
    </source>
</evidence>
<feature type="signal peptide" evidence="2">
    <location>
        <begin position="1"/>
        <end position="24"/>
    </location>
</feature>
<feature type="compositionally biased region" description="Low complexity" evidence="1">
    <location>
        <begin position="46"/>
        <end position="55"/>
    </location>
</feature>
<evidence type="ECO:0000313" key="4">
    <source>
        <dbReference type="Proteomes" id="UP001596031"/>
    </source>
</evidence>
<accession>A0ABW0PKK9</accession>
<dbReference type="Proteomes" id="UP001596031">
    <property type="component" value="Unassembled WGS sequence"/>
</dbReference>
<proteinExistence type="predicted"/>
<dbReference type="RefSeq" id="WP_379724277.1">
    <property type="nucleotide sequence ID" value="NZ_JBHSMS010000058.1"/>
</dbReference>
<protein>
    <submittedName>
        <fullName evidence="3">Uncharacterized protein</fullName>
    </submittedName>
</protein>
<feature type="region of interest" description="Disordered" evidence="1">
    <location>
        <begin position="46"/>
        <end position="74"/>
    </location>
</feature>
<organism evidence="3 4">
    <name type="scientific">Massilia jejuensis</name>
    <dbReference type="NCBI Taxonomy" id="648894"/>
    <lineage>
        <taxon>Bacteria</taxon>
        <taxon>Pseudomonadati</taxon>
        <taxon>Pseudomonadota</taxon>
        <taxon>Betaproteobacteria</taxon>
        <taxon>Burkholderiales</taxon>
        <taxon>Oxalobacteraceae</taxon>
        <taxon>Telluria group</taxon>
        <taxon>Massilia</taxon>
    </lineage>
</organism>
<reference evidence="4" key="1">
    <citation type="journal article" date="2019" name="Int. J. Syst. Evol. Microbiol.">
        <title>The Global Catalogue of Microorganisms (GCM) 10K type strain sequencing project: providing services to taxonomists for standard genome sequencing and annotation.</title>
        <authorList>
            <consortium name="The Broad Institute Genomics Platform"/>
            <consortium name="The Broad Institute Genome Sequencing Center for Infectious Disease"/>
            <person name="Wu L."/>
            <person name="Ma J."/>
        </authorList>
    </citation>
    <scope>NUCLEOTIDE SEQUENCE [LARGE SCALE GENOMIC DNA]</scope>
    <source>
        <strain evidence="4">CCUG 38813</strain>
    </source>
</reference>
<keyword evidence="2" id="KW-0732">Signal</keyword>
<feature type="chain" id="PRO_5046046171" evidence="2">
    <location>
        <begin position="25"/>
        <end position="74"/>
    </location>
</feature>
<sequence>MPKFSASIQYSVIALLFAMQSVRAGESAAPESAPEAVVPMMRAGHAAQARAATDASPQDLPDIHPDKIDGSIFE</sequence>
<name>A0ABW0PKK9_9BURK</name>